<evidence type="ECO:0000313" key="1">
    <source>
        <dbReference type="EMBL" id="KAK3705342.1"/>
    </source>
</evidence>
<evidence type="ECO:0000313" key="2">
    <source>
        <dbReference type="Proteomes" id="UP001281147"/>
    </source>
</evidence>
<proteinExistence type="predicted"/>
<dbReference type="Proteomes" id="UP001281147">
    <property type="component" value="Unassembled WGS sequence"/>
</dbReference>
<dbReference type="EMBL" id="JAUTXU010000130">
    <property type="protein sequence ID" value="KAK3705342.1"/>
    <property type="molecule type" value="Genomic_DNA"/>
</dbReference>
<protein>
    <submittedName>
        <fullName evidence="1">Uncharacterized protein</fullName>
    </submittedName>
</protein>
<sequence length="252" mass="28765">VDVERVRAEVTGYSQPGEDLDWTMVDDISERRRMQSTISRRRCRKGRSSTPMRVQKRPNPRASHIGHSESSRAVQRSRHFDRIAAKLSTCIKNSKRLFRSASVSFQVPWRASSSFQRSRRQRSSSIGDYLVTDTPRLDRRQLKEAARLIALGSNLEAIGQDRAEAQRKESADKELRIEQLEKQVGKLEQDARNTGQACDAGDEDMIQQLDSPSVDVERREAITAGEDSFEKLIRMTGNLELKFEGKMDVDEL</sequence>
<reference evidence="1" key="1">
    <citation type="submission" date="2023-07" db="EMBL/GenBank/DDBJ databases">
        <title>Black Yeasts Isolated from many extreme environments.</title>
        <authorList>
            <person name="Coleine C."/>
            <person name="Stajich J.E."/>
            <person name="Selbmann L."/>
        </authorList>
    </citation>
    <scope>NUCLEOTIDE SEQUENCE</scope>
    <source>
        <strain evidence="1">CCFEE 5714</strain>
    </source>
</reference>
<organism evidence="1 2">
    <name type="scientific">Vermiconidia calcicola</name>
    <dbReference type="NCBI Taxonomy" id="1690605"/>
    <lineage>
        <taxon>Eukaryota</taxon>
        <taxon>Fungi</taxon>
        <taxon>Dikarya</taxon>
        <taxon>Ascomycota</taxon>
        <taxon>Pezizomycotina</taxon>
        <taxon>Dothideomycetes</taxon>
        <taxon>Dothideomycetidae</taxon>
        <taxon>Mycosphaerellales</taxon>
        <taxon>Extremaceae</taxon>
        <taxon>Vermiconidia</taxon>
    </lineage>
</organism>
<keyword evidence="2" id="KW-1185">Reference proteome</keyword>
<gene>
    <name evidence="1" type="ORF">LTR37_013315</name>
</gene>
<accession>A0ACC3MY81</accession>
<feature type="non-terminal residue" evidence="1">
    <location>
        <position position="1"/>
    </location>
</feature>
<comment type="caution">
    <text evidence="1">The sequence shown here is derived from an EMBL/GenBank/DDBJ whole genome shotgun (WGS) entry which is preliminary data.</text>
</comment>
<name>A0ACC3MY81_9PEZI</name>